<feature type="compositionally biased region" description="Gly residues" evidence="10">
    <location>
        <begin position="356"/>
        <end position="371"/>
    </location>
</feature>
<dbReference type="GO" id="GO:0005634">
    <property type="term" value="C:nucleus"/>
    <property type="evidence" value="ECO:0007669"/>
    <property type="project" value="UniProtKB-SubCell"/>
</dbReference>
<feature type="compositionally biased region" description="Basic and acidic residues" evidence="10">
    <location>
        <begin position="335"/>
        <end position="355"/>
    </location>
</feature>
<feature type="compositionally biased region" description="Low complexity" evidence="10">
    <location>
        <begin position="534"/>
        <end position="553"/>
    </location>
</feature>
<protein>
    <recommendedName>
        <fullName evidence="3">H/ACA ribonucleoprotein complex non-core subunit NAF1</fullName>
    </recommendedName>
    <alternativeName>
        <fullName evidence="9">Nuclear assembly factor 1</fullName>
    </alternativeName>
</protein>
<dbReference type="SUPFAM" id="SSF50447">
    <property type="entry name" value="Translation proteins"/>
    <property type="match status" value="1"/>
</dbReference>
<dbReference type="PANTHER" id="PTHR31633">
    <property type="entry name" value="H/ACA RIBONUCLEOPROTEIN COMPLEX NON-CORE SUBUNIT NAF1"/>
    <property type="match status" value="1"/>
</dbReference>
<dbReference type="STRING" id="42249.A0A317SLR5"/>
<dbReference type="PANTHER" id="PTHR31633:SF1">
    <property type="entry name" value="H_ACA RIBONUCLEOPROTEIN COMPLEX NON-CORE SUBUNIT NAF1"/>
    <property type="match status" value="1"/>
</dbReference>
<keyword evidence="7" id="KW-0694">RNA-binding</keyword>
<dbReference type="GO" id="GO:0000493">
    <property type="term" value="P:box H/ACA snoRNP assembly"/>
    <property type="evidence" value="ECO:0007669"/>
    <property type="project" value="InterPro"/>
</dbReference>
<sequence>MHTGSVEPAPNDETDTNKAESVNSYDSIEYSPRLPDPFPSTIPNDNTVKLAVPGPVGSEMDLTMGGTEDDGSGVSQKKTNQEAVSTESDVNCPPPADATSQTKASTKRETPIDPDFLEAAQENKGNSDSEWQFSSDDEASDEEALSADEEDSDEEECYSPMNAAEMAQLLMREDGGYDNSPPVCTPHRTKNEIAEDEAEPDKPNILLTQDMEIKPVGFVKSIVGKLVLIEASDPGHQRVLGEGSVLAFEDRTVLGVVSEVLGRVEMPLYTVRFKSPEEIKELGVNVERKVFSVVQHSEFVFTQPLKAIKGSDASNLYDEEVPITEQEFSDDEAEAEFKKSLKEARQEKRGDRGGGRGDGGGSSTRGSGTHGRYGRGRGWESREQVPTQIDEPYIPLARPANLQEMYTSEPPPPPSAYGGQRGSNRKRGDKGRGRGSHRSKDSFAGRGGRRGSHSQNDSDRPQLPTPVPTSGHNTQSNQPFPSFQQPSPYTFPSQWPTPEQQAEFIRLMQGQTGQWPSTSQFPMGPPFSLPPHPQYQQFQQQQAVYQTQQQQQQGSHSAGQPNLQQQQFRNLPTGAYINPAFWGGRGQAPQAQASQVHTNYSPPAPTQQSPAPADETATTRTVRESLEILKNLSK</sequence>
<keyword evidence="8" id="KW-0539">Nucleus</keyword>
<name>A0A317SLR5_9PEZI</name>
<feature type="compositionally biased region" description="Low complexity" evidence="10">
    <location>
        <begin position="475"/>
        <end position="494"/>
    </location>
</feature>
<evidence type="ECO:0000256" key="3">
    <source>
        <dbReference type="ARBA" id="ARBA00021438"/>
    </source>
</evidence>
<feature type="compositionally biased region" description="Pro residues" evidence="10">
    <location>
        <begin position="523"/>
        <end position="533"/>
    </location>
</feature>
<keyword evidence="12" id="KW-1185">Reference proteome</keyword>
<feature type="compositionally biased region" description="Polar residues" evidence="10">
    <location>
        <begin position="509"/>
        <end position="521"/>
    </location>
</feature>
<dbReference type="InterPro" id="IPR007504">
    <property type="entry name" value="H/ACA_rnp_Gar1/Naf1"/>
</dbReference>
<evidence type="ECO:0000256" key="8">
    <source>
        <dbReference type="ARBA" id="ARBA00023242"/>
    </source>
</evidence>
<evidence type="ECO:0000256" key="7">
    <source>
        <dbReference type="ARBA" id="ARBA00022884"/>
    </source>
</evidence>
<dbReference type="GO" id="GO:0006364">
    <property type="term" value="P:rRNA processing"/>
    <property type="evidence" value="ECO:0007669"/>
    <property type="project" value="UniProtKB-KW"/>
</dbReference>
<dbReference type="GO" id="GO:0003723">
    <property type="term" value="F:RNA binding"/>
    <property type="evidence" value="ECO:0007669"/>
    <property type="project" value="UniProtKB-KW"/>
</dbReference>
<dbReference type="InterPro" id="IPR040309">
    <property type="entry name" value="Naf1"/>
</dbReference>
<dbReference type="Gene3D" id="2.40.10.230">
    <property type="entry name" value="Probable tRNA pseudouridine synthase domain"/>
    <property type="match status" value="1"/>
</dbReference>
<evidence type="ECO:0000256" key="4">
    <source>
        <dbReference type="ARBA" id="ARBA00022517"/>
    </source>
</evidence>
<dbReference type="InterPro" id="IPR009000">
    <property type="entry name" value="Transl_B-barrel_sf"/>
</dbReference>
<feature type="compositionally biased region" description="Acidic residues" evidence="10">
    <location>
        <begin position="135"/>
        <end position="157"/>
    </location>
</feature>
<dbReference type="InterPro" id="IPR038664">
    <property type="entry name" value="Gar1/Naf1_Cbf5-bd_sf"/>
</dbReference>
<feature type="compositionally biased region" description="Polar residues" evidence="10">
    <location>
        <begin position="554"/>
        <end position="570"/>
    </location>
</feature>
<evidence type="ECO:0000313" key="12">
    <source>
        <dbReference type="Proteomes" id="UP000246991"/>
    </source>
</evidence>
<dbReference type="OrthoDB" id="21550at2759"/>
<organism evidence="11 12">
    <name type="scientific">Tuber magnatum</name>
    <name type="common">white Piedmont truffle</name>
    <dbReference type="NCBI Taxonomy" id="42249"/>
    <lineage>
        <taxon>Eukaryota</taxon>
        <taxon>Fungi</taxon>
        <taxon>Dikarya</taxon>
        <taxon>Ascomycota</taxon>
        <taxon>Pezizomycotina</taxon>
        <taxon>Pezizomycetes</taxon>
        <taxon>Pezizales</taxon>
        <taxon>Tuberaceae</taxon>
        <taxon>Tuber</taxon>
    </lineage>
</organism>
<feature type="compositionally biased region" description="Basic residues" evidence="10">
    <location>
        <begin position="423"/>
        <end position="437"/>
    </location>
</feature>
<feature type="region of interest" description="Disordered" evidence="10">
    <location>
        <begin position="323"/>
        <end position="620"/>
    </location>
</feature>
<reference evidence="11 12" key="1">
    <citation type="submission" date="2018-03" db="EMBL/GenBank/DDBJ databases">
        <title>Genomes of Pezizomycetes fungi and the evolution of truffles.</title>
        <authorList>
            <person name="Murat C."/>
            <person name="Payen T."/>
            <person name="Noel B."/>
            <person name="Kuo A."/>
            <person name="Martin F.M."/>
        </authorList>
    </citation>
    <scope>NUCLEOTIDE SEQUENCE [LARGE SCALE GENOMIC DNA]</scope>
    <source>
        <strain evidence="11">091103-1</strain>
    </source>
</reference>
<dbReference type="Pfam" id="PF04410">
    <property type="entry name" value="Gar1"/>
    <property type="match status" value="1"/>
</dbReference>
<feature type="compositionally biased region" description="Acidic residues" evidence="10">
    <location>
        <begin position="323"/>
        <end position="334"/>
    </location>
</feature>
<accession>A0A317SLR5</accession>
<evidence type="ECO:0000256" key="1">
    <source>
        <dbReference type="ARBA" id="ARBA00004123"/>
    </source>
</evidence>
<comment type="similarity">
    <text evidence="2">Belongs to the NAF1 family.</text>
</comment>
<comment type="caution">
    <text evidence="11">The sequence shown here is derived from an EMBL/GenBank/DDBJ whole genome shotgun (WGS) entry which is preliminary data.</text>
</comment>
<feature type="compositionally biased region" description="Polar residues" evidence="10">
    <location>
        <begin position="123"/>
        <end position="133"/>
    </location>
</feature>
<dbReference type="EMBL" id="PYWC01000059">
    <property type="protein sequence ID" value="PWW74587.1"/>
    <property type="molecule type" value="Genomic_DNA"/>
</dbReference>
<keyword evidence="5" id="KW-0698">rRNA processing</keyword>
<dbReference type="GO" id="GO:0005732">
    <property type="term" value="C:sno(s)RNA-containing ribonucleoprotein complex"/>
    <property type="evidence" value="ECO:0007669"/>
    <property type="project" value="InterPro"/>
</dbReference>
<evidence type="ECO:0000256" key="9">
    <source>
        <dbReference type="ARBA" id="ARBA00076743"/>
    </source>
</evidence>
<evidence type="ECO:0000256" key="10">
    <source>
        <dbReference type="SAM" id="MobiDB-lite"/>
    </source>
</evidence>
<dbReference type="FunFam" id="2.40.10.230:FF:000002">
    <property type="entry name" value="H/ACA ribonucleoprotein complex non-core subunit NAF1"/>
    <property type="match status" value="1"/>
</dbReference>
<keyword evidence="6" id="KW-0597">Phosphoprotein</keyword>
<evidence type="ECO:0000313" key="11">
    <source>
        <dbReference type="EMBL" id="PWW74587.1"/>
    </source>
</evidence>
<evidence type="ECO:0000256" key="6">
    <source>
        <dbReference type="ARBA" id="ARBA00022553"/>
    </source>
</evidence>
<dbReference type="GO" id="GO:0001522">
    <property type="term" value="P:pseudouridine synthesis"/>
    <property type="evidence" value="ECO:0007669"/>
    <property type="project" value="InterPro"/>
</dbReference>
<dbReference type="AlphaFoldDB" id="A0A317SLR5"/>
<feature type="compositionally biased region" description="Polar residues" evidence="10">
    <location>
        <begin position="589"/>
        <end position="600"/>
    </location>
</feature>
<dbReference type="Proteomes" id="UP000246991">
    <property type="component" value="Unassembled WGS sequence"/>
</dbReference>
<feature type="compositionally biased region" description="Polar residues" evidence="10">
    <location>
        <begin position="73"/>
        <end position="89"/>
    </location>
</feature>
<keyword evidence="4" id="KW-0690">Ribosome biogenesis</keyword>
<evidence type="ECO:0000256" key="2">
    <source>
        <dbReference type="ARBA" id="ARBA00009801"/>
    </source>
</evidence>
<gene>
    <name evidence="11" type="ORF">C7212DRAFT_298593</name>
</gene>
<comment type="subcellular location">
    <subcellularLocation>
        <location evidence="1">Nucleus</location>
    </subcellularLocation>
</comment>
<proteinExistence type="inferred from homology"/>
<feature type="region of interest" description="Disordered" evidence="10">
    <location>
        <begin position="1"/>
        <end position="157"/>
    </location>
</feature>
<evidence type="ECO:0000256" key="5">
    <source>
        <dbReference type="ARBA" id="ARBA00022552"/>
    </source>
</evidence>